<proteinExistence type="predicted"/>
<evidence type="ECO:0000313" key="2">
    <source>
        <dbReference type="EMBL" id="KAK6621791.1"/>
    </source>
</evidence>
<evidence type="ECO:0000313" key="3">
    <source>
        <dbReference type="Proteomes" id="UP001359485"/>
    </source>
</evidence>
<evidence type="ECO:0000256" key="1">
    <source>
        <dbReference type="SAM" id="MobiDB-lite"/>
    </source>
</evidence>
<accession>A0ABR1AKG6</accession>
<feature type="compositionally biased region" description="Basic and acidic residues" evidence="1">
    <location>
        <begin position="200"/>
        <end position="223"/>
    </location>
</feature>
<feature type="region of interest" description="Disordered" evidence="1">
    <location>
        <begin position="22"/>
        <end position="81"/>
    </location>
</feature>
<comment type="caution">
    <text evidence="2">The sequence shown here is derived from an EMBL/GenBank/DDBJ whole genome shotgun (WGS) entry which is preliminary data.</text>
</comment>
<keyword evidence="3" id="KW-1185">Reference proteome</keyword>
<name>A0ABR1AKG6_POLSC</name>
<reference evidence="2 3" key="1">
    <citation type="submission" date="2023-09" db="EMBL/GenBank/DDBJ databases">
        <title>Genomes of two closely related lineages of the louse Polyplax serrata with different host specificities.</title>
        <authorList>
            <person name="Martinu J."/>
            <person name="Tarabai H."/>
            <person name="Stefka J."/>
            <person name="Hypsa V."/>
        </authorList>
    </citation>
    <scope>NUCLEOTIDE SEQUENCE [LARGE SCALE GENOMIC DNA]</scope>
    <source>
        <strain evidence="2">98ZLc_SE</strain>
    </source>
</reference>
<dbReference type="EMBL" id="JAWJWF010000047">
    <property type="protein sequence ID" value="KAK6621791.1"/>
    <property type="molecule type" value="Genomic_DNA"/>
</dbReference>
<feature type="region of interest" description="Disordered" evidence="1">
    <location>
        <begin position="96"/>
        <end position="130"/>
    </location>
</feature>
<sequence>MNVNCRKSPPVLTVCNDKGIPTEIEFEDEKKEESGGGGGGFHEILRNVGRRFSQPFGSHLRSKSTDRRNSSGSTNGGSRSPFAKLEKLSWWGSADLYNSKKGSKSKDPWGSAERIFKDSKASVREGSKEQPRWWGSAEWIFRSGKKKSEEVWWGSQEFGLDKDPGKKCYLSPDEFAENRKTVKSVQLFGLRKNSKNKFKSSGEKNDEMEGKQSPRISSEDSKPARFPLGRLSAKTEKFLQHNVRYLNACSDEAKRISNSHTSSAKGRKLSCFLEVPKPDGFAGTSNSKEFRVRSKSLDDGDKRFYTDCETTYRIYETIVKEGALLRRSSLDPERRRLSLGPVNSAHGPHRASDAFLDPHHAAILFRDSRGLPVADPFLEKVNLSDLAKLEFKLGDER</sequence>
<feature type="compositionally biased region" description="Low complexity" evidence="1">
    <location>
        <begin position="70"/>
        <end position="80"/>
    </location>
</feature>
<gene>
    <name evidence="2" type="ORF">RUM44_001598</name>
</gene>
<feature type="compositionally biased region" description="Basic and acidic residues" evidence="1">
    <location>
        <begin position="114"/>
        <end position="130"/>
    </location>
</feature>
<protein>
    <submittedName>
        <fullName evidence="2">Uncharacterized protein</fullName>
    </submittedName>
</protein>
<dbReference type="Proteomes" id="UP001359485">
    <property type="component" value="Unassembled WGS sequence"/>
</dbReference>
<organism evidence="2 3">
    <name type="scientific">Polyplax serrata</name>
    <name type="common">Common mouse louse</name>
    <dbReference type="NCBI Taxonomy" id="468196"/>
    <lineage>
        <taxon>Eukaryota</taxon>
        <taxon>Metazoa</taxon>
        <taxon>Ecdysozoa</taxon>
        <taxon>Arthropoda</taxon>
        <taxon>Hexapoda</taxon>
        <taxon>Insecta</taxon>
        <taxon>Pterygota</taxon>
        <taxon>Neoptera</taxon>
        <taxon>Paraneoptera</taxon>
        <taxon>Psocodea</taxon>
        <taxon>Troctomorpha</taxon>
        <taxon>Phthiraptera</taxon>
        <taxon>Anoplura</taxon>
        <taxon>Polyplacidae</taxon>
        <taxon>Polyplax</taxon>
    </lineage>
</organism>
<feature type="region of interest" description="Disordered" evidence="1">
    <location>
        <begin position="193"/>
        <end position="226"/>
    </location>
</feature>